<protein>
    <submittedName>
        <fullName evidence="1">(northern house mosquito) hypothetical protein</fullName>
    </submittedName>
</protein>
<evidence type="ECO:0000313" key="1">
    <source>
        <dbReference type="EMBL" id="CAG6599905.1"/>
    </source>
</evidence>
<dbReference type="EMBL" id="HBUE01115166">
    <property type="protein sequence ID" value="CAG6490314.1"/>
    <property type="molecule type" value="Transcribed_RNA"/>
</dbReference>
<dbReference type="AlphaFoldDB" id="A0A8D8PFT8"/>
<name>A0A8D8PFT8_CULPI</name>
<dbReference type="EMBL" id="HBUE01237356">
    <property type="protein sequence ID" value="CAG6547702.1"/>
    <property type="molecule type" value="Transcribed_RNA"/>
</dbReference>
<organism evidence="1">
    <name type="scientific">Culex pipiens</name>
    <name type="common">House mosquito</name>
    <dbReference type="NCBI Taxonomy" id="7175"/>
    <lineage>
        <taxon>Eukaryota</taxon>
        <taxon>Metazoa</taxon>
        <taxon>Ecdysozoa</taxon>
        <taxon>Arthropoda</taxon>
        <taxon>Hexapoda</taxon>
        <taxon>Insecta</taxon>
        <taxon>Pterygota</taxon>
        <taxon>Neoptera</taxon>
        <taxon>Endopterygota</taxon>
        <taxon>Diptera</taxon>
        <taxon>Nematocera</taxon>
        <taxon>Culicoidea</taxon>
        <taxon>Culicidae</taxon>
        <taxon>Culicinae</taxon>
        <taxon>Culicini</taxon>
        <taxon>Culex</taxon>
        <taxon>Culex</taxon>
    </lineage>
</organism>
<reference evidence="1" key="1">
    <citation type="submission" date="2021-05" db="EMBL/GenBank/DDBJ databases">
        <authorList>
            <person name="Alioto T."/>
            <person name="Alioto T."/>
            <person name="Gomez Garrido J."/>
        </authorList>
    </citation>
    <scope>NUCLEOTIDE SEQUENCE</scope>
</reference>
<accession>A0A8D8PFT8</accession>
<proteinExistence type="predicted"/>
<dbReference type="EMBL" id="HBUE01344283">
    <property type="protein sequence ID" value="CAG6599905.1"/>
    <property type="molecule type" value="Transcribed_RNA"/>
</dbReference>
<sequence>MPKEVISSRSIILLLEEPNFGSTDEGSSCPRAFLPAKSPSLIRSSENVTLIGIVARVLFLSLGNSRFASLIAPSGRLYPTEVATLRTRSPTSSSFVDGKPRITILLVSPALARRSTSSSS</sequence>